<dbReference type="SUPFAM" id="SSF55287">
    <property type="entry name" value="RPB5-like RNA polymerase subunit"/>
    <property type="match status" value="1"/>
</dbReference>
<dbReference type="PANTHER" id="PTHR10535">
    <property type="entry name" value="DNA-DIRECTED RNA POLYMERASES I, II, AND III SUBUNIT RPABC1"/>
    <property type="match status" value="1"/>
</dbReference>
<reference evidence="4" key="1">
    <citation type="journal article" date="2012" name="Proc. Natl. Acad. Sci. U.S.A.">
        <title>Antigenic diversity is generated by distinct evolutionary mechanisms in African trypanosome species.</title>
        <authorList>
            <person name="Jackson A.P."/>
            <person name="Berry A."/>
            <person name="Aslett M."/>
            <person name="Allison H.C."/>
            <person name="Burton P."/>
            <person name="Vavrova-Anderson J."/>
            <person name="Brown R."/>
            <person name="Browne H."/>
            <person name="Corton N."/>
            <person name="Hauser H."/>
            <person name="Gamble J."/>
            <person name="Gilderthorp R."/>
            <person name="Marcello L."/>
            <person name="McQuillan J."/>
            <person name="Otto T.D."/>
            <person name="Quail M.A."/>
            <person name="Sanders M.J."/>
            <person name="van Tonder A."/>
            <person name="Ginger M.L."/>
            <person name="Field M.C."/>
            <person name="Barry J.D."/>
            <person name="Hertz-Fowler C."/>
            <person name="Berriman M."/>
        </authorList>
    </citation>
    <scope>NUCLEOTIDE SEQUENCE</scope>
    <source>
        <strain evidence="4">Y486</strain>
    </source>
</reference>
<name>G0U484_TRYVY</name>
<dbReference type="GO" id="GO:0006362">
    <property type="term" value="P:transcription elongation by RNA polymerase I"/>
    <property type="evidence" value="ECO:0007669"/>
    <property type="project" value="TreeGrafter"/>
</dbReference>
<organism evidence="4">
    <name type="scientific">Trypanosoma vivax (strain Y486)</name>
    <dbReference type="NCBI Taxonomy" id="1055687"/>
    <lineage>
        <taxon>Eukaryota</taxon>
        <taxon>Discoba</taxon>
        <taxon>Euglenozoa</taxon>
        <taxon>Kinetoplastea</taxon>
        <taxon>Metakinetoplastina</taxon>
        <taxon>Trypanosomatida</taxon>
        <taxon>Trypanosomatidae</taxon>
        <taxon>Trypanosoma</taxon>
        <taxon>Duttonella</taxon>
    </lineage>
</organism>
<dbReference type="EMBL" id="HE573026">
    <property type="protein sequence ID" value="CCC52247.1"/>
    <property type="molecule type" value="Genomic_DNA"/>
</dbReference>
<sequence length="282" mass="32396">MDSIRDLKLVRMYRAYNTIIEMCMERGYTIRHPAVVEQAIKDPSLYNEEDGLSYNWFLNQFLVHKSKQQQASEAAADDEASREPEINFGAMYEAMSLVCKVVASDSKKDVRDGRTRNEELKQPASARSSRGSKGNIMIVFFSLSLTMAELYSFRDRALQKDARSMIVVVGSKIRPVLRRSARELCGCLRAGTTEELLRVQLFEEDELSYNISRHQTVPRHVPLSSEEAQVFLQKRHLKISQLPRILDSDPMVAYLDLSRGSIVRIVRHTPDGEPYEMYRQVI</sequence>
<dbReference type="Pfam" id="PF01191">
    <property type="entry name" value="RNA_pol_Rpb5_C"/>
    <property type="match status" value="1"/>
</dbReference>
<evidence type="ECO:0000256" key="1">
    <source>
        <dbReference type="ARBA" id="ARBA00023163"/>
    </source>
</evidence>
<dbReference type="SUPFAM" id="SSF53036">
    <property type="entry name" value="Eukaryotic RPB5 N-terminal domain"/>
    <property type="match status" value="1"/>
</dbReference>
<keyword evidence="1" id="KW-0804">Transcription</keyword>
<dbReference type="GO" id="GO:0005736">
    <property type="term" value="C:RNA polymerase I complex"/>
    <property type="evidence" value="ECO:0007669"/>
    <property type="project" value="TreeGrafter"/>
</dbReference>
<dbReference type="VEuPathDB" id="TriTrypDB:TvY486_1012900"/>
<dbReference type="InterPro" id="IPR035913">
    <property type="entry name" value="RPB5-like_sf"/>
</dbReference>
<dbReference type="InterPro" id="IPR000783">
    <property type="entry name" value="RNA_pol_subH/Rpb5_C"/>
</dbReference>
<dbReference type="GO" id="GO:0003899">
    <property type="term" value="F:DNA-directed RNA polymerase activity"/>
    <property type="evidence" value="ECO:0007669"/>
    <property type="project" value="InterPro"/>
</dbReference>
<dbReference type="GO" id="GO:0003677">
    <property type="term" value="F:DNA binding"/>
    <property type="evidence" value="ECO:0007669"/>
    <property type="project" value="InterPro"/>
</dbReference>
<gene>
    <name evidence="4" type="ORF">TVY486_1012900</name>
</gene>
<dbReference type="GO" id="GO:0005666">
    <property type="term" value="C:RNA polymerase III complex"/>
    <property type="evidence" value="ECO:0007669"/>
    <property type="project" value="TreeGrafter"/>
</dbReference>
<dbReference type="OMA" id="CMRNAMR"/>
<protein>
    <submittedName>
        <fullName evidence="4">Putative DNA-directed RNA polymerase II</fullName>
    </submittedName>
</protein>
<dbReference type="GO" id="GO:0042797">
    <property type="term" value="P:tRNA transcription by RNA polymerase III"/>
    <property type="evidence" value="ECO:0007669"/>
    <property type="project" value="TreeGrafter"/>
</dbReference>
<dbReference type="AlphaFoldDB" id="G0U484"/>
<dbReference type="InterPro" id="IPR036710">
    <property type="entry name" value="RNA_pol_Rpb5_N_sf"/>
</dbReference>
<keyword evidence="4" id="KW-0240">DNA-directed RNA polymerase</keyword>
<feature type="region of interest" description="Disordered" evidence="2">
    <location>
        <begin position="109"/>
        <end position="130"/>
    </location>
</feature>
<evidence type="ECO:0000256" key="2">
    <source>
        <dbReference type="SAM" id="MobiDB-lite"/>
    </source>
</evidence>
<evidence type="ECO:0000259" key="3">
    <source>
        <dbReference type="Pfam" id="PF01191"/>
    </source>
</evidence>
<accession>G0U484</accession>
<dbReference type="PANTHER" id="PTHR10535:SF0">
    <property type="entry name" value="DNA-DIRECTED RNA POLYMERASES I, II, AND III SUBUNIT RPABC1"/>
    <property type="match status" value="1"/>
</dbReference>
<evidence type="ECO:0000313" key="4">
    <source>
        <dbReference type="EMBL" id="CCC52247.1"/>
    </source>
</evidence>
<dbReference type="Gene3D" id="3.90.940.20">
    <property type="entry name" value="RPB5-like RNA polymerase subunit"/>
    <property type="match status" value="1"/>
</dbReference>
<proteinExistence type="predicted"/>
<dbReference type="GO" id="GO:0006366">
    <property type="term" value="P:transcription by RNA polymerase II"/>
    <property type="evidence" value="ECO:0007669"/>
    <property type="project" value="TreeGrafter"/>
</dbReference>
<dbReference type="GO" id="GO:0005665">
    <property type="term" value="C:RNA polymerase II, core complex"/>
    <property type="evidence" value="ECO:0007669"/>
    <property type="project" value="TreeGrafter"/>
</dbReference>
<feature type="domain" description="RNA polymerase subunit H/Rpb5 C-terminal" evidence="3">
    <location>
        <begin position="209"/>
        <end position="281"/>
    </location>
</feature>
<dbReference type="Gene3D" id="3.40.1340.10">
    <property type="entry name" value="RNA polymerase, Rpb5, N-terminal domain"/>
    <property type="match status" value="1"/>
</dbReference>
<feature type="compositionally biased region" description="Basic and acidic residues" evidence="2">
    <location>
        <begin position="109"/>
        <end position="121"/>
    </location>
</feature>
<dbReference type="InterPro" id="IPR014381">
    <property type="entry name" value="Arch_Rpo5/euc_Rpb5"/>
</dbReference>